<reference evidence="1 2" key="1">
    <citation type="journal article" date="2019" name="Philos. Trans. R. Soc. Lond., B, Biol. Sci.">
        <title>Ant behaviour and brain gene expression of defending hosts depend on the ecological success of the intruding social parasite.</title>
        <authorList>
            <person name="Kaur R."/>
            <person name="Stoldt M."/>
            <person name="Jongepier E."/>
            <person name="Feldmeyer B."/>
            <person name="Menzel F."/>
            <person name="Bornberg-Bauer E."/>
            <person name="Foitzik S."/>
        </authorList>
    </citation>
    <scope>NUCLEOTIDE SEQUENCE [LARGE SCALE GENOMIC DNA]</scope>
    <source>
        <tissue evidence="1">Whole body</tissue>
    </source>
</reference>
<sequence>MCTFFKSKCTPLTEARSNVDILETDNDDLQQRSLCEYQNEDRDLEAQMLAKGLRLTPIKKCGPKYSV</sequence>
<dbReference type="EMBL" id="QBLH01001803">
    <property type="protein sequence ID" value="TGZ51030.1"/>
    <property type="molecule type" value="Genomic_DNA"/>
</dbReference>
<keyword evidence="2" id="KW-1185">Reference proteome</keyword>
<evidence type="ECO:0000313" key="1">
    <source>
        <dbReference type="EMBL" id="TGZ51030.1"/>
    </source>
</evidence>
<dbReference type="Proteomes" id="UP000310200">
    <property type="component" value="Unassembled WGS sequence"/>
</dbReference>
<gene>
    <name evidence="1" type="ORF">DBV15_00756</name>
</gene>
<protein>
    <submittedName>
        <fullName evidence="1">Uncharacterized protein</fullName>
    </submittedName>
</protein>
<comment type="caution">
    <text evidence="1">The sequence shown here is derived from an EMBL/GenBank/DDBJ whole genome shotgun (WGS) entry which is preliminary data.</text>
</comment>
<accession>A0A4S2KNA1</accession>
<dbReference type="AlphaFoldDB" id="A0A4S2KNA1"/>
<organism evidence="1 2">
    <name type="scientific">Temnothorax longispinosus</name>
    <dbReference type="NCBI Taxonomy" id="300112"/>
    <lineage>
        <taxon>Eukaryota</taxon>
        <taxon>Metazoa</taxon>
        <taxon>Ecdysozoa</taxon>
        <taxon>Arthropoda</taxon>
        <taxon>Hexapoda</taxon>
        <taxon>Insecta</taxon>
        <taxon>Pterygota</taxon>
        <taxon>Neoptera</taxon>
        <taxon>Endopterygota</taxon>
        <taxon>Hymenoptera</taxon>
        <taxon>Apocrita</taxon>
        <taxon>Aculeata</taxon>
        <taxon>Formicoidea</taxon>
        <taxon>Formicidae</taxon>
        <taxon>Myrmicinae</taxon>
        <taxon>Temnothorax</taxon>
    </lineage>
</organism>
<evidence type="ECO:0000313" key="2">
    <source>
        <dbReference type="Proteomes" id="UP000310200"/>
    </source>
</evidence>
<proteinExistence type="predicted"/>
<dbReference type="STRING" id="300112.A0A4S2KNA1"/>
<name>A0A4S2KNA1_9HYME</name>